<sequence>MEPSGQGWLQLAEFAVAFVLSAAIGLEREIRQKAAGLRTYTIVGVGSALFTLVSKYGFTDVLQSGTVTLDPSRVAAQIVSGLGFIGAGVIFVQRGSVQGLTTAATIWLTAAVGSAAAAGLPLLALLATASYFLVAYAIRPLARRLSLLRSVPVHFRITYLQRPGLLQDLFAECTRAGFDIAEVRTLSATGPIGAYGGDTEHTVEVLLSLAGHGDGDALTARFVAVDGVVACARPGYGDE</sequence>
<dbReference type="PANTHER" id="PTHR33778">
    <property type="entry name" value="PROTEIN MGTC"/>
    <property type="match status" value="1"/>
</dbReference>
<evidence type="ECO:0000259" key="8">
    <source>
        <dbReference type="Pfam" id="PF02308"/>
    </source>
</evidence>
<evidence type="ECO:0000256" key="5">
    <source>
        <dbReference type="ARBA" id="ARBA00022989"/>
    </source>
</evidence>
<evidence type="ECO:0000256" key="4">
    <source>
        <dbReference type="ARBA" id="ARBA00022692"/>
    </source>
</evidence>
<evidence type="ECO:0000256" key="3">
    <source>
        <dbReference type="ARBA" id="ARBA00022475"/>
    </source>
</evidence>
<dbReference type="Pfam" id="PF02308">
    <property type="entry name" value="MgtC"/>
    <property type="match status" value="1"/>
</dbReference>
<name>A0ABV3BDF0_9ACTN</name>
<comment type="caution">
    <text evidence="9">The sequence shown here is derived from an EMBL/GenBank/DDBJ whole genome shotgun (WGS) entry which is preliminary data.</text>
</comment>
<evidence type="ECO:0000256" key="6">
    <source>
        <dbReference type="ARBA" id="ARBA00023136"/>
    </source>
</evidence>
<keyword evidence="6 7" id="KW-0472">Membrane</keyword>
<dbReference type="EMBL" id="JBEYXV010000001">
    <property type="protein sequence ID" value="MEU6819024.1"/>
    <property type="molecule type" value="Genomic_DNA"/>
</dbReference>
<feature type="transmembrane region" description="Helical" evidence="7">
    <location>
        <begin position="37"/>
        <end position="54"/>
    </location>
</feature>
<evidence type="ECO:0000256" key="1">
    <source>
        <dbReference type="ARBA" id="ARBA00004651"/>
    </source>
</evidence>
<dbReference type="InterPro" id="IPR049177">
    <property type="entry name" value="MgtC_SapB_SrpB_YhiD_N"/>
</dbReference>
<evidence type="ECO:0000256" key="7">
    <source>
        <dbReference type="SAM" id="Phobius"/>
    </source>
</evidence>
<dbReference type="PANTHER" id="PTHR33778:SF1">
    <property type="entry name" value="MAGNESIUM TRANSPORTER YHID-RELATED"/>
    <property type="match status" value="1"/>
</dbReference>
<gene>
    <name evidence="9" type="ORF">ABZ921_00245</name>
</gene>
<proteinExistence type="inferred from homology"/>
<evidence type="ECO:0000313" key="9">
    <source>
        <dbReference type="EMBL" id="MEU6819024.1"/>
    </source>
</evidence>
<dbReference type="PRINTS" id="PR01837">
    <property type="entry name" value="MGTCSAPBPROT"/>
</dbReference>
<keyword evidence="10" id="KW-1185">Reference proteome</keyword>
<evidence type="ECO:0000256" key="2">
    <source>
        <dbReference type="ARBA" id="ARBA00009298"/>
    </source>
</evidence>
<dbReference type="RefSeq" id="WP_359342821.1">
    <property type="nucleotide sequence ID" value="NZ_JBEYXV010000001.1"/>
</dbReference>
<feature type="transmembrane region" description="Helical" evidence="7">
    <location>
        <begin position="123"/>
        <end position="142"/>
    </location>
</feature>
<protein>
    <submittedName>
        <fullName evidence="9">MgtC/SapB family protein</fullName>
    </submittedName>
</protein>
<organism evidence="9 10">
    <name type="scientific">Streptomyces atriruber</name>
    <dbReference type="NCBI Taxonomy" id="545121"/>
    <lineage>
        <taxon>Bacteria</taxon>
        <taxon>Bacillati</taxon>
        <taxon>Actinomycetota</taxon>
        <taxon>Actinomycetes</taxon>
        <taxon>Kitasatosporales</taxon>
        <taxon>Streptomycetaceae</taxon>
        <taxon>Streptomyces</taxon>
    </lineage>
</organism>
<feature type="domain" description="MgtC/SapB/SrpB/YhiD N-terminal" evidence="8">
    <location>
        <begin position="15"/>
        <end position="143"/>
    </location>
</feature>
<keyword evidence="4 7" id="KW-0812">Transmembrane</keyword>
<feature type="transmembrane region" description="Helical" evidence="7">
    <location>
        <begin position="6"/>
        <end position="25"/>
    </location>
</feature>
<evidence type="ECO:0000313" key="10">
    <source>
        <dbReference type="Proteomes" id="UP001551176"/>
    </source>
</evidence>
<keyword evidence="3" id="KW-1003">Cell membrane</keyword>
<comment type="subcellular location">
    <subcellularLocation>
        <location evidence="1">Cell membrane</location>
        <topology evidence="1">Multi-pass membrane protein</topology>
    </subcellularLocation>
</comment>
<dbReference type="InterPro" id="IPR003416">
    <property type="entry name" value="MgtC/SapB/SrpB/YhiD_fam"/>
</dbReference>
<accession>A0ABV3BDF0</accession>
<reference evidence="9 10" key="1">
    <citation type="submission" date="2024-06" db="EMBL/GenBank/DDBJ databases">
        <title>The Natural Products Discovery Center: Release of the First 8490 Sequenced Strains for Exploring Actinobacteria Biosynthetic Diversity.</title>
        <authorList>
            <person name="Kalkreuter E."/>
            <person name="Kautsar S.A."/>
            <person name="Yang D."/>
            <person name="Bader C.D."/>
            <person name="Teijaro C.N."/>
            <person name="Fluegel L."/>
            <person name="Davis C.M."/>
            <person name="Simpson J.R."/>
            <person name="Lauterbach L."/>
            <person name="Steele A.D."/>
            <person name="Gui C."/>
            <person name="Meng S."/>
            <person name="Li G."/>
            <person name="Viehrig K."/>
            <person name="Ye F."/>
            <person name="Su P."/>
            <person name="Kiefer A.F."/>
            <person name="Nichols A."/>
            <person name="Cepeda A.J."/>
            <person name="Yan W."/>
            <person name="Fan B."/>
            <person name="Jiang Y."/>
            <person name="Adhikari A."/>
            <person name="Zheng C.-J."/>
            <person name="Schuster L."/>
            <person name="Cowan T.M."/>
            <person name="Smanski M.J."/>
            <person name="Chevrette M.G."/>
            <person name="De Carvalho L.P.S."/>
            <person name="Shen B."/>
        </authorList>
    </citation>
    <scope>NUCLEOTIDE SEQUENCE [LARGE SCALE GENOMIC DNA]</scope>
    <source>
        <strain evidence="9 10">NPDC046838</strain>
    </source>
</reference>
<dbReference type="Proteomes" id="UP001551176">
    <property type="component" value="Unassembled WGS sequence"/>
</dbReference>
<comment type="similarity">
    <text evidence="2">Belongs to the MgtC/SapB family.</text>
</comment>
<feature type="transmembrane region" description="Helical" evidence="7">
    <location>
        <begin position="74"/>
        <end position="92"/>
    </location>
</feature>
<keyword evidence="5 7" id="KW-1133">Transmembrane helix</keyword>